<dbReference type="Proteomes" id="UP000584663">
    <property type="component" value="Unassembled WGS sequence"/>
</dbReference>
<protein>
    <submittedName>
        <fullName evidence="4">Zf-TFIIB domain-containing protein</fullName>
    </submittedName>
    <submittedName>
        <fullName evidence="3">Zn-finger nucleic acid-binding protein</fullName>
    </submittedName>
</protein>
<dbReference type="EMBL" id="JAFHKU010000117">
    <property type="protein sequence ID" value="MBN3557507.1"/>
    <property type="molecule type" value="Genomic_DNA"/>
</dbReference>
<dbReference type="InterPro" id="IPR027392">
    <property type="entry name" value="TF_Znf"/>
</dbReference>
<evidence type="ECO:0000313" key="4">
    <source>
        <dbReference type="EMBL" id="MBN3557507.1"/>
    </source>
</evidence>
<evidence type="ECO:0000259" key="2">
    <source>
        <dbReference type="Pfam" id="PF13453"/>
    </source>
</evidence>
<comment type="caution">
    <text evidence="4">The sequence shown here is derived from an EMBL/GenBank/DDBJ whole genome shotgun (WGS) entry which is preliminary data.</text>
</comment>
<evidence type="ECO:0000313" key="5">
    <source>
        <dbReference type="Proteomes" id="UP000584663"/>
    </source>
</evidence>
<accession>A0AA40ZX46</accession>
<dbReference type="AlphaFoldDB" id="A0AA40ZX46"/>
<dbReference type="Pfam" id="PF13453">
    <property type="entry name" value="Zn_ribbon_TFIIB"/>
    <property type="match status" value="1"/>
</dbReference>
<gene>
    <name evidence="3" type="ORF">GGQ89_002784</name>
    <name evidence="4" type="ORF">JYA60_04605</name>
</gene>
<reference evidence="3 5" key="1">
    <citation type="submission" date="2020-08" db="EMBL/GenBank/DDBJ databases">
        <title>Genomic Encyclopedia of Type Strains, Phase IV (KMG-IV): sequencing the most valuable type-strain genomes for metagenomic binning, comparative biology and taxonomic classification.</title>
        <authorList>
            <person name="Goeker M."/>
        </authorList>
    </citation>
    <scope>NUCLEOTIDE SEQUENCE [LARGE SCALE GENOMIC DNA]</scope>
    <source>
        <strain evidence="3 5">DSM 14562</strain>
    </source>
</reference>
<evidence type="ECO:0000256" key="1">
    <source>
        <dbReference type="SAM" id="MobiDB-lite"/>
    </source>
</evidence>
<dbReference type="Proteomes" id="UP000704529">
    <property type="component" value="Unassembled WGS sequence"/>
</dbReference>
<keyword evidence="5" id="KW-1185">Reference proteome</keyword>
<dbReference type="RefSeq" id="WP_184106161.1">
    <property type="nucleotide sequence ID" value="NZ_JACHNX010000011.1"/>
</dbReference>
<evidence type="ECO:0000313" key="6">
    <source>
        <dbReference type="Proteomes" id="UP000704529"/>
    </source>
</evidence>
<organism evidence="4 6">
    <name type="scientific">Sphingomonas yabuuchiae</name>
    <dbReference type="NCBI Taxonomy" id="172044"/>
    <lineage>
        <taxon>Bacteria</taxon>
        <taxon>Pseudomonadati</taxon>
        <taxon>Pseudomonadota</taxon>
        <taxon>Alphaproteobacteria</taxon>
        <taxon>Sphingomonadales</taxon>
        <taxon>Sphingomonadaceae</taxon>
        <taxon>Sphingomonas</taxon>
    </lineage>
</organism>
<proteinExistence type="predicted"/>
<reference evidence="4" key="2">
    <citation type="submission" date="2021-01" db="EMBL/GenBank/DDBJ databases">
        <title>Genome Sequencing of Type Strains.</title>
        <authorList>
            <person name="Lemaire J.F."/>
            <person name="Inderbitzin P."/>
            <person name="Collins S.B."/>
            <person name="Wespe N."/>
            <person name="Knight-Connoni V."/>
        </authorList>
    </citation>
    <scope>NUCLEOTIDE SEQUENCE</scope>
    <source>
        <strain evidence="4">DSM 14562</strain>
    </source>
</reference>
<dbReference type="EMBL" id="JACHNX010000011">
    <property type="protein sequence ID" value="MBB4610550.1"/>
    <property type="molecule type" value="Genomic_DNA"/>
</dbReference>
<feature type="region of interest" description="Disordered" evidence="1">
    <location>
        <begin position="55"/>
        <end position="113"/>
    </location>
</feature>
<evidence type="ECO:0000313" key="3">
    <source>
        <dbReference type="EMBL" id="MBB4610550.1"/>
    </source>
</evidence>
<feature type="domain" description="Transcription factor zinc-finger" evidence="2">
    <location>
        <begin position="24"/>
        <end position="55"/>
    </location>
</feature>
<sequence>MNDIPSSSQRRAGAMLDPGRQLGLLTADRRGGELDYRTRCRGVWFDPSRLDKVTARNPASAGIDGPRDSPHPTSARFPARGPETRPKSTPGIRGAGRHERSRRGGLIDGLFNH</sequence>
<name>A0AA40ZX46_9SPHN</name>